<comment type="caution">
    <text evidence="2">The sequence shown here is derived from an EMBL/GenBank/DDBJ whole genome shotgun (WGS) entry which is preliminary data.</text>
</comment>
<dbReference type="InterPro" id="IPR024775">
    <property type="entry name" value="DinB-like"/>
</dbReference>
<dbReference type="SUPFAM" id="SSF109854">
    <property type="entry name" value="DinB/YfiT-like putative metalloenzymes"/>
    <property type="match status" value="1"/>
</dbReference>
<evidence type="ECO:0000313" key="3">
    <source>
        <dbReference type="Proteomes" id="UP000709959"/>
    </source>
</evidence>
<accession>A0A936F014</accession>
<dbReference type="InterPro" id="IPR034660">
    <property type="entry name" value="DinB/YfiT-like"/>
</dbReference>
<proteinExistence type="predicted"/>
<dbReference type="Pfam" id="PF12867">
    <property type="entry name" value="DinB_2"/>
    <property type="match status" value="1"/>
</dbReference>
<dbReference type="EMBL" id="JADKCH010000001">
    <property type="protein sequence ID" value="MBK8571246.1"/>
    <property type="molecule type" value="Genomic_DNA"/>
</dbReference>
<feature type="domain" description="DinB-like" evidence="1">
    <location>
        <begin position="32"/>
        <end position="166"/>
    </location>
</feature>
<gene>
    <name evidence="2" type="ORF">IPN91_01115</name>
</gene>
<evidence type="ECO:0000259" key="1">
    <source>
        <dbReference type="Pfam" id="PF12867"/>
    </source>
</evidence>
<evidence type="ECO:0000313" key="2">
    <source>
        <dbReference type="EMBL" id="MBK8571246.1"/>
    </source>
</evidence>
<reference evidence="2 3" key="1">
    <citation type="submission" date="2020-10" db="EMBL/GenBank/DDBJ databases">
        <title>Connecting structure to function with the recovery of over 1000 high-quality activated sludge metagenome-assembled genomes encoding full-length rRNA genes using long-read sequencing.</title>
        <authorList>
            <person name="Singleton C.M."/>
            <person name="Petriglieri F."/>
            <person name="Kristensen J.M."/>
            <person name="Kirkegaard R.H."/>
            <person name="Michaelsen T.Y."/>
            <person name="Andersen M.H."/>
            <person name="Karst S.M."/>
            <person name="Dueholm M.S."/>
            <person name="Nielsen P.H."/>
            <person name="Albertsen M."/>
        </authorList>
    </citation>
    <scope>NUCLEOTIDE SEQUENCE [LARGE SCALE GENOMIC DNA]</scope>
    <source>
        <strain evidence="2">OdNE_18-Q3-R46-58_MAXAC.008</strain>
    </source>
</reference>
<protein>
    <submittedName>
        <fullName evidence="2">DinB family protein</fullName>
    </submittedName>
</protein>
<organism evidence="2 3">
    <name type="scientific">Candidatus Geothrix odensensis</name>
    <dbReference type="NCBI Taxonomy" id="2954440"/>
    <lineage>
        <taxon>Bacteria</taxon>
        <taxon>Pseudomonadati</taxon>
        <taxon>Acidobacteriota</taxon>
        <taxon>Holophagae</taxon>
        <taxon>Holophagales</taxon>
        <taxon>Holophagaceae</taxon>
        <taxon>Geothrix</taxon>
    </lineage>
</organism>
<dbReference type="Gene3D" id="1.20.120.450">
    <property type="entry name" value="dinb family like domain"/>
    <property type="match status" value="1"/>
</dbReference>
<name>A0A936F014_9BACT</name>
<dbReference type="AlphaFoldDB" id="A0A936F014"/>
<sequence length="175" mass="18996">MGLHRPQPSEYGEAYAHYLGATPEGDLLAVLQAQAAEVAALFGALAEAQGAYRYAPGKWSLKDLLQHLSDAERIFAYRILRLGRGDATPLPGFEEDDYAASAKADAHDLAALLADFLAAREATLALCRSLPEAAWDFKGTTSAKQITTRCIPYIIHGHAAHHLAVIRERYLPGLK</sequence>
<dbReference type="Proteomes" id="UP000709959">
    <property type="component" value="Unassembled WGS sequence"/>
</dbReference>